<keyword evidence="2" id="KW-1185">Reference proteome</keyword>
<name>A0ABQ2X6V7_9ACTN</name>
<sequence length="133" mass="15047">MLNELAQGLRPLSQGLAWFEDMAEEEQFVVLRELFQFCVQARAVGEDALEGIRRSGLRPTHTPAVLLARGRIEEQLGKVARLRPRHERIKAFRLLVQVLGLADARRRERFCVDGCGHAWHRLAGEREAGLPVG</sequence>
<evidence type="ECO:0000313" key="1">
    <source>
        <dbReference type="EMBL" id="GGX02443.1"/>
    </source>
</evidence>
<accession>A0ABQ2X6V7</accession>
<proteinExistence type="predicted"/>
<dbReference type="Proteomes" id="UP000617743">
    <property type="component" value="Unassembled WGS sequence"/>
</dbReference>
<reference evidence="2" key="1">
    <citation type="journal article" date="2019" name="Int. J. Syst. Evol. Microbiol.">
        <title>The Global Catalogue of Microorganisms (GCM) 10K type strain sequencing project: providing services to taxonomists for standard genome sequencing and annotation.</title>
        <authorList>
            <consortium name="The Broad Institute Genomics Platform"/>
            <consortium name="The Broad Institute Genome Sequencing Center for Infectious Disease"/>
            <person name="Wu L."/>
            <person name="Ma J."/>
        </authorList>
    </citation>
    <scope>NUCLEOTIDE SEQUENCE [LARGE SCALE GENOMIC DNA]</scope>
    <source>
        <strain evidence="2">JCM 4866</strain>
    </source>
</reference>
<organism evidence="1 2">
    <name type="scientific">Streptomyces lomondensis</name>
    <dbReference type="NCBI Taxonomy" id="68229"/>
    <lineage>
        <taxon>Bacteria</taxon>
        <taxon>Bacillati</taxon>
        <taxon>Actinomycetota</taxon>
        <taxon>Actinomycetes</taxon>
        <taxon>Kitasatosporales</taxon>
        <taxon>Streptomycetaceae</taxon>
        <taxon>Streptomyces</taxon>
    </lineage>
</organism>
<dbReference type="Pfam" id="PF19383">
    <property type="entry name" value="DUF5958"/>
    <property type="match status" value="1"/>
</dbReference>
<dbReference type="EMBL" id="BMWC01000004">
    <property type="protein sequence ID" value="GGX02443.1"/>
    <property type="molecule type" value="Genomic_DNA"/>
</dbReference>
<evidence type="ECO:0000313" key="2">
    <source>
        <dbReference type="Proteomes" id="UP000617743"/>
    </source>
</evidence>
<dbReference type="InterPro" id="IPR046002">
    <property type="entry name" value="DUF5958"/>
</dbReference>
<protein>
    <submittedName>
        <fullName evidence="1">Uncharacterized protein</fullName>
    </submittedName>
</protein>
<gene>
    <name evidence="1" type="ORF">GCM10010383_35880</name>
</gene>
<comment type="caution">
    <text evidence="1">The sequence shown here is derived from an EMBL/GenBank/DDBJ whole genome shotgun (WGS) entry which is preliminary data.</text>
</comment>